<keyword evidence="1" id="KW-0812">Transmembrane</keyword>
<gene>
    <name evidence="2" type="ORF">PIB30_033418</name>
</gene>
<keyword evidence="1" id="KW-0472">Membrane</keyword>
<evidence type="ECO:0000313" key="3">
    <source>
        <dbReference type="Proteomes" id="UP001341840"/>
    </source>
</evidence>
<dbReference type="Proteomes" id="UP001341840">
    <property type="component" value="Unassembled WGS sequence"/>
</dbReference>
<keyword evidence="3" id="KW-1185">Reference proteome</keyword>
<name>A0ABU6RCN0_9FABA</name>
<proteinExistence type="predicted"/>
<comment type="caution">
    <text evidence="2">The sequence shown here is derived from an EMBL/GenBank/DDBJ whole genome shotgun (WGS) entry which is preliminary data.</text>
</comment>
<organism evidence="2 3">
    <name type="scientific">Stylosanthes scabra</name>
    <dbReference type="NCBI Taxonomy" id="79078"/>
    <lineage>
        <taxon>Eukaryota</taxon>
        <taxon>Viridiplantae</taxon>
        <taxon>Streptophyta</taxon>
        <taxon>Embryophyta</taxon>
        <taxon>Tracheophyta</taxon>
        <taxon>Spermatophyta</taxon>
        <taxon>Magnoliopsida</taxon>
        <taxon>eudicotyledons</taxon>
        <taxon>Gunneridae</taxon>
        <taxon>Pentapetalae</taxon>
        <taxon>rosids</taxon>
        <taxon>fabids</taxon>
        <taxon>Fabales</taxon>
        <taxon>Fabaceae</taxon>
        <taxon>Papilionoideae</taxon>
        <taxon>50 kb inversion clade</taxon>
        <taxon>dalbergioids sensu lato</taxon>
        <taxon>Dalbergieae</taxon>
        <taxon>Pterocarpus clade</taxon>
        <taxon>Stylosanthes</taxon>
    </lineage>
</organism>
<dbReference type="EMBL" id="JASCZI010030359">
    <property type="protein sequence ID" value="MED6121794.1"/>
    <property type="molecule type" value="Genomic_DNA"/>
</dbReference>
<keyword evidence="1" id="KW-1133">Transmembrane helix</keyword>
<feature type="transmembrane region" description="Helical" evidence="1">
    <location>
        <begin position="20"/>
        <end position="39"/>
    </location>
</feature>
<accession>A0ABU6RCN0</accession>
<evidence type="ECO:0008006" key="4">
    <source>
        <dbReference type="Google" id="ProtNLM"/>
    </source>
</evidence>
<sequence length="179" mass="20635">MPQPCRYHVTLAAHTTTFEISSLSSFLPLLPVLFFTAPSERKPHIQTQRGKMTASGRVGAVAAVVNRGKGNEDSEFKGRKTKPWEDAMRRGKVCTAMSLSGFTIIDAVITFVLAVAVTDSGRLSGSDDLLAVVLSHRFLPLLRLWCWCRCCVAVVVVVRWWYLLLLFWWWWWWCMWWWR</sequence>
<reference evidence="2 3" key="1">
    <citation type="journal article" date="2023" name="Plants (Basel)">
        <title>Bridging the Gap: Combining Genomics and Transcriptomics Approaches to Understand Stylosanthes scabra, an Orphan Legume from the Brazilian Caatinga.</title>
        <authorList>
            <person name="Ferreira-Neto J.R.C."/>
            <person name="da Silva M.D."/>
            <person name="Binneck E."/>
            <person name="de Melo N.F."/>
            <person name="da Silva R.H."/>
            <person name="de Melo A.L.T.M."/>
            <person name="Pandolfi V."/>
            <person name="Bustamante F.O."/>
            <person name="Brasileiro-Vidal A.C."/>
            <person name="Benko-Iseppon A.M."/>
        </authorList>
    </citation>
    <scope>NUCLEOTIDE SEQUENCE [LARGE SCALE GENOMIC DNA]</scope>
    <source>
        <tissue evidence="2">Leaves</tissue>
    </source>
</reference>
<feature type="transmembrane region" description="Helical" evidence="1">
    <location>
        <begin position="160"/>
        <end position="178"/>
    </location>
</feature>
<evidence type="ECO:0000256" key="1">
    <source>
        <dbReference type="SAM" id="Phobius"/>
    </source>
</evidence>
<protein>
    <recommendedName>
        <fullName evidence="4">PGG domain-containing protein</fullName>
    </recommendedName>
</protein>
<evidence type="ECO:0000313" key="2">
    <source>
        <dbReference type="EMBL" id="MED6121794.1"/>
    </source>
</evidence>
<feature type="transmembrane region" description="Helical" evidence="1">
    <location>
        <begin position="96"/>
        <end position="117"/>
    </location>
</feature>